<comment type="caution">
    <text evidence="3">The sequence shown here is derived from an EMBL/GenBank/DDBJ whole genome shotgun (WGS) entry which is preliminary data.</text>
</comment>
<feature type="compositionally biased region" description="Polar residues" evidence="1">
    <location>
        <begin position="157"/>
        <end position="171"/>
    </location>
</feature>
<gene>
    <name evidence="3" type="ORF">KC19_8G112000</name>
</gene>
<dbReference type="Proteomes" id="UP000822688">
    <property type="component" value="Chromosome 8"/>
</dbReference>
<sequence length="549" mass="61722">MENVEAEGGVVVRRRRKLNKTERNVIIAVATVAGLGLVGKLVSVLRREKPKKKKDEDVETLESVLSGDESDKSNLPLQARVQRTKLANLDNDEPDHEVVNRKRNSRRSKYADSFSEIISEDDITNDGELFVNQDPVGRRERTDRDRSRENSRDARNGMNNFTSRKSKQLSLSEGGFNIKGVSHFNGENGGKHHDEDGGRRRGEDGGRNHSRDGGRRHSEDGGRHHSKDGGRRRREDGGKHDNQDRGQHHDEDGSESPSKRSRKESSEKESSKKDSTNKSESLEKRPRRTSSGEPKQGRKSKSSGEEKVEKRKLKTLSELSDDKEVKEVIFDEAGRWESVNGYKVLKATTSKIPTFTETMHKLEADGSLTSLNDNVHLVREFERERAETEKAQSIWDGKIHTKKKNTTEGSEAYLQIKSSVVSSVAGTEETPEGMKVREVVKRSTLLPIPSGDESEVHSSVYNVRETDKGLKVEEVVTRTKLVPAKGDFTMSDQQLLRKTFSKKSAGQFKNLLRNDALVMLLRIIAVLVTIFSVLLILNSRKRIPLPSST</sequence>
<name>A0A8T0GZG8_CERPU</name>
<dbReference type="EMBL" id="CM026429">
    <property type="protein sequence ID" value="KAG0564460.1"/>
    <property type="molecule type" value="Genomic_DNA"/>
</dbReference>
<keyword evidence="2" id="KW-1133">Transmembrane helix</keyword>
<feature type="compositionally biased region" description="Basic and acidic residues" evidence="1">
    <location>
        <begin position="136"/>
        <end position="155"/>
    </location>
</feature>
<feature type="region of interest" description="Disordered" evidence="1">
    <location>
        <begin position="49"/>
        <end position="111"/>
    </location>
</feature>
<reference evidence="3" key="1">
    <citation type="submission" date="2020-06" db="EMBL/GenBank/DDBJ databases">
        <title>WGS assembly of Ceratodon purpureus strain R40.</title>
        <authorList>
            <person name="Carey S.B."/>
            <person name="Jenkins J."/>
            <person name="Shu S."/>
            <person name="Lovell J.T."/>
            <person name="Sreedasyam A."/>
            <person name="Maumus F."/>
            <person name="Tiley G.P."/>
            <person name="Fernandez-Pozo N."/>
            <person name="Barry K."/>
            <person name="Chen C."/>
            <person name="Wang M."/>
            <person name="Lipzen A."/>
            <person name="Daum C."/>
            <person name="Saski C.A."/>
            <person name="Payton A.C."/>
            <person name="Mcbreen J.C."/>
            <person name="Conrad R.E."/>
            <person name="Kollar L.M."/>
            <person name="Olsson S."/>
            <person name="Huttunen S."/>
            <person name="Landis J.B."/>
            <person name="Wickett N.J."/>
            <person name="Johnson M.G."/>
            <person name="Rensing S.A."/>
            <person name="Grimwood J."/>
            <person name="Schmutz J."/>
            <person name="Mcdaniel S.F."/>
        </authorList>
    </citation>
    <scope>NUCLEOTIDE SEQUENCE</scope>
    <source>
        <strain evidence="3">R40</strain>
    </source>
</reference>
<accession>A0A8T0GZG8</accession>
<keyword evidence="4" id="KW-1185">Reference proteome</keyword>
<feature type="transmembrane region" description="Helical" evidence="2">
    <location>
        <begin position="25"/>
        <end position="45"/>
    </location>
</feature>
<keyword evidence="2" id="KW-0472">Membrane</keyword>
<dbReference type="AlphaFoldDB" id="A0A8T0GZG8"/>
<keyword evidence="2" id="KW-0812">Transmembrane</keyword>
<feature type="compositionally biased region" description="Basic and acidic residues" evidence="1">
    <location>
        <begin position="263"/>
        <end position="284"/>
    </location>
</feature>
<evidence type="ECO:0000256" key="1">
    <source>
        <dbReference type="SAM" id="MobiDB-lite"/>
    </source>
</evidence>
<organism evidence="3 4">
    <name type="scientific">Ceratodon purpureus</name>
    <name type="common">Fire moss</name>
    <name type="synonym">Dicranum purpureum</name>
    <dbReference type="NCBI Taxonomy" id="3225"/>
    <lineage>
        <taxon>Eukaryota</taxon>
        <taxon>Viridiplantae</taxon>
        <taxon>Streptophyta</taxon>
        <taxon>Embryophyta</taxon>
        <taxon>Bryophyta</taxon>
        <taxon>Bryophytina</taxon>
        <taxon>Bryopsida</taxon>
        <taxon>Dicranidae</taxon>
        <taxon>Pseudoditrichales</taxon>
        <taxon>Ditrichaceae</taxon>
        <taxon>Ceratodon</taxon>
    </lineage>
</organism>
<protein>
    <submittedName>
        <fullName evidence="3">Uncharacterized protein</fullName>
    </submittedName>
</protein>
<evidence type="ECO:0000256" key="2">
    <source>
        <dbReference type="SAM" id="Phobius"/>
    </source>
</evidence>
<evidence type="ECO:0000313" key="3">
    <source>
        <dbReference type="EMBL" id="KAG0564460.1"/>
    </source>
</evidence>
<evidence type="ECO:0000313" key="4">
    <source>
        <dbReference type="Proteomes" id="UP000822688"/>
    </source>
</evidence>
<feature type="compositionally biased region" description="Basic and acidic residues" evidence="1">
    <location>
        <begin position="189"/>
        <end position="251"/>
    </location>
</feature>
<feature type="region of interest" description="Disordered" evidence="1">
    <location>
        <begin position="126"/>
        <end position="311"/>
    </location>
</feature>
<feature type="transmembrane region" description="Helical" evidence="2">
    <location>
        <begin position="516"/>
        <end position="537"/>
    </location>
</feature>
<proteinExistence type="predicted"/>